<dbReference type="SUPFAM" id="SSF142338">
    <property type="entry name" value="CofD-like"/>
    <property type="match status" value="1"/>
</dbReference>
<dbReference type="RefSeq" id="WP_257311921.1">
    <property type="nucleotide sequence ID" value="NZ_JANFDG010000002.1"/>
</dbReference>
<dbReference type="Gene3D" id="3.40.50.10680">
    <property type="entry name" value="CofD-like domains"/>
    <property type="match status" value="1"/>
</dbReference>
<dbReference type="PANTHER" id="PTHR31240">
    <property type="entry name" value="MATERNAL EFFECT EMBRYO ARREST 18"/>
    <property type="match status" value="1"/>
</dbReference>
<keyword evidence="2" id="KW-1185">Reference proteome</keyword>
<dbReference type="EMBL" id="JBHRSP010000024">
    <property type="protein sequence ID" value="MFC3074533.1"/>
    <property type="molecule type" value="Genomic_DNA"/>
</dbReference>
<accession>A0ABV7DIU8</accession>
<dbReference type="CDD" id="cd07187">
    <property type="entry name" value="YvcK_like"/>
    <property type="match status" value="1"/>
</dbReference>
<reference evidence="2" key="1">
    <citation type="journal article" date="2019" name="Int. J. Syst. Evol. Microbiol.">
        <title>The Global Catalogue of Microorganisms (GCM) 10K type strain sequencing project: providing services to taxonomists for standard genome sequencing and annotation.</title>
        <authorList>
            <consortium name="The Broad Institute Genomics Platform"/>
            <consortium name="The Broad Institute Genome Sequencing Center for Infectious Disease"/>
            <person name="Wu L."/>
            <person name="Ma J."/>
        </authorList>
    </citation>
    <scope>NUCLEOTIDE SEQUENCE [LARGE SCALE GENOMIC DNA]</scope>
    <source>
        <strain evidence="2">KCTC 52677</strain>
    </source>
</reference>
<dbReference type="PANTHER" id="PTHR31240:SF0">
    <property type="entry name" value="MATERNAL EFFECT EMBRYO ARREST 18"/>
    <property type="match status" value="1"/>
</dbReference>
<comment type="caution">
    <text evidence="1">The sequence shown here is derived from an EMBL/GenBank/DDBJ whole genome shotgun (WGS) entry which is preliminary data.</text>
</comment>
<dbReference type="Pfam" id="PF01933">
    <property type="entry name" value="CofD"/>
    <property type="match status" value="1"/>
</dbReference>
<evidence type="ECO:0000313" key="1">
    <source>
        <dbReference type="EMBL" id="MFC3074533.1"/>
    </source>
</evidence>
<dbReference type="InterPro" id="IPR002882">
    <property type="entry name" value="CofD"/>
</dbReference>
<gene>
    <name evidence="1" type="ORF">ACFOHH_15585</name>
</gene>
<evidence type="ECO:0000313" key="2">
    <source>
        <dbReference type="Proteomes" id="UP001595377"/>
    </source>
</evidence>
<dbReference type="PROSITE" id="PS51257">
    <property type="entry name" value="PROKAR_LIPOPROTEIN"/>
    <property type="match status" value="1"/>
</dbReference>
<dbReference type="Proteomes" id="UP001595377">
    <property type="component" value="Unassembled WGS sequence"/>
</dbReference>
<name>A0ABV7DIU8_9HYPH</name>
<sequence>MAASRLPHIVLFSGGTACRALNIALCALPVRLTRVVPAWDSGGSSKVIRDSLDVLSVGDIRQALMTMAHGEGRAGDVVKVCNVRLTSGSEADARTEFAFYAEGRHPLLERMEPGLRGAILNYLRIFRAAVGPDFDFRNGSVGNFILTGAHLAHNGEINTAIFVFRKLCDIAGHVWPSSAMSGLDLSAALNDGRTVAGQHRMTALEDRDGAAGIREIALAGPDGGTARANEAVLESLESADAVVFGPGSFFTSVLPHLLVEGIVPAIARNRQARRVFVGNILQCRETRGLDLARMVEIAGALWRGNGGGERRPFTDILANRQLLPFEKTVGAFAYLSTGALEKAASTLGATVTTGEFEDPWQRGHHDGAAVANALISLLPG</sequence>
<proteinExistence type="predicted"/>
<organism evidence="1 2">
    <name type="scientific">Shinella pollutisoli</name>
    <dbReference type="NCBI Taxonomy" id="2250594"/>
    <lineage>
        <taxon>Bacteria</taxon>
        <taxon>Pseudomonadati</taxon>
        <taxon>Pseudomonadota</taxon>
        <taxon>Alphaproteobacteria</taxon>
        <taxon>Hyphomicrobiales</taxon>
        <taxon>Rhizobiaceae</taxon>
        <taxon>Shinella</taxon>
    </lineage>
</organism>
<protein>
    <submittedName>
        <fullName evidence="1">Gluconeogenesis factor YvcK family protein</fullName>
    </submittedName>
</protein>
<dbReference type="InterPro" id="IPR038136">
    <property type="entry name" value="CofD-like_dom_sf"/>
</dbReference>